<dbReference type="InterPro" id="IPR027417">
    <property type="entry name" value="P-loop_NTPase"/>
</dbReference>
<comment type="similarity">
    <text evidence="2 9 10">Belongs to the TRAFAC class translation factor GTPase superfamily. Classic translation factor GTPase family. IF-2 subfamily.</text>
</comment>
<evidence type="ECO:0000256" key="10">
    <source>
        <dbReference type="RuleBase" id="RU000644"/>
    </source>
</evidence>
<dbReference type="Gene3D" id="3.40.50.300">
    <property type="entry name" value="P-loop containing nucleotide triphosphate hydrolases"/>
    <property type="match status" value="1"/>
</dbReference>
<gene>
    <name evidence="9 13" type="primary">infB</name>
    <name evidence="13" type="ORF">BUCNMO_293</name>
</gene>
<dbReference type="Pfam" id="PF11987">
    <property type="entry name" value="IF-2"/>
    <property type="match status" value="1"/>
</dbReference>
<dbReference type="PANTHER" id="PTHR43381:SF5">
    <property type="entry name" value="TR-TYPE G DOMAIN-CONTAINING PROTEIN"/>
    <property type="match status" value="1"/>
</dbReference>
<evidence type="ECO:0000256" key="6">
    <source>
        <dbReference type="ARBA" id="ARBA00022741"/>
    </source>
</evidence>
<evidence type="ECO:0000256" key="7">
    <source>
        <dbReference type="ARBA" id="ARBA00022917"/>
    </source>
</evidence>
<evidence type="ECO:0000256" key="2">
    <source>
        <dbReference type="ARBA" id="ARBA00007733"/>
    </source>
</evidence>
<feature type="domain" description="Tr-type G" evidence="12">
    <location>
        <begin position="366"/>
        <end position="534"/>
    </location>
</feature>
<dbReference type="Pfam" id="PF22042">
    <property type="entry name" value="EF-G_D2"/>
    <property type="match status" value="1"/>
</dbReference>
<protein>
    <recommendedName>
        <fullName evidence="3 9">Translation initiation factor IF-2</fullName>
    </recommendedName>
</protein>
<dbReference type="GO" id="GO:0005525">
    <property type="term" value="F:GTP binding"/>
    <property type="evidence" value="ECO:0007669"/>
    <property type="project" value="UniProtKB-KW"/>
</dbReference>
<dbReference type="Pfam" id="PF03144">
    <property type="entry name" value="GTP_EFTU_D2"/>
    <property type="match status" value="1"/>
</dbReference>
<dbReference type="HAMAP" id="MF_00100_B">
    <property type="entry name" value="IF_2_B"/>
    <property type="match status" value="1"/>
</dbReference>
<dbReference type="GO" id="GO:0097216">
    <property type="term" value="F:guanosine tetraphosphate binding"/>
    <property type="evidence" value="ECO:0007669"/>
    <property type="project" value="UniProtKB-ARBA"/>
</dbReference>
<dbReference type="Gene3D" id="2.40.30.10">
    <property type="entry name" value="Translation factors"/>
    <property type="match status" value="2"/>
</dbReference>
<keyword evidence="8 9" id="KW-0342">GTP-binding</keyword>
<dbReference type="Gene3D" id="3.40.50.10050">
    <property type="entry name" value="Translation initiation factor IF- 2, domain 3"/>
    <property type="match status" value="1"/>
</dbReference>
<evidence type="ECO:0000259" key="12">
    <source>
        <dbReference type="PROSITE" id="PS51722"/>
    </source>
</evidence>
<dbReference type="OrthoDB" id="9811804at2"/>
<evidence type="ECO:0000256" key="8">
    <source>
        <dbReference type="ARBA" id="ARBA00023134"/>
    </source>
</evidence>
<dbReference type="InterPro" id="IPR023115">
    <property type="entry name" value="TIF_IF2_dom3"/>
</dbReference>
<reference evidence="13 14" key="1">
    <citation type="journal article" date="2019" name="Proc. Natl. Acad. Sci. U.S.A.">
        <title>Exaggeration and cooption of innate immunity for social defense.</title>
        <authorList>
            <person name="Kutsukake M."/>
            <person name="Moriyama M."/>
            <person name="Shigenobu S."/>
            <person name="Meng X.-Y."/>
            <person name="Nikoh N."/>
            <person name="Noda C."/>
            <person name="Kobayashi S."/>
            <person name="Fukatsu T."/>
        </authorList>
    </citation>
    <scope>NUCLEOTIDE SEQUENCE [LARGE SCALE GENOMIC DNA]</scope>
    <source>
        <strain evidence="13 14">Nmo</strain>
    </source>
</reference>
<evidence type="ECO:0000313" key="14">
    <source>
        <dbReference type="Proteomes" id="UP000317544"/>
    </source>
</evidence>
<dbReference type="InterPro" id="IPR000795">
    <property type="entry name" value="T_Tr_GTP-bd_dom"/>
</dbReference>
<dbReference type="SUPFAM" id="SSF52540">
    <property type="entry name" value="P-loop containing nucleoside triphosphate hydrolases"/>
    <property type="match status" value="1"/>
</dbReference>
<dbReference type="PROSITE" id="PS01176">
    <property type="entry name" value="IF2"/>
    <property type="match status" value="1"/>
</dbReference>
<dbReference type="InterPro" id="IPR004161">
    <property type="entry name" value="EFTu-like_2"/>
</dbReference>
<feature type="binding site" evidence="9">
    <location>
        <begin position="421"/>
        <end position="425"/>
    </location>
    <ligand>
        <name>GTP</name>
        <dbReference type="ChEBI" id="CHEBI:37565"/>
    </ligand>
</feature>
<dbReference type="SUPFAM" id="SSF52156">
    <property type="entry name" value="Initiation factor IF2/eIF5b, domain 3"/>
    <property type="match status" value="1"/>
</dbReference>
<dbReference type="InterPro" id="IPR015760">
    <property type="entry name" value="TIF_IF2"/>
</dbReference>
<dbReference type="InterPro" id="IPR044145">
    <property type="entry name" value="IF2_II"/>
</dbReference>
<evidence type="ECO:0000256" key="11">
    <source>
        <dbReference type="RuleBase" id="RU000645"/>
    </source>
</evidence>
<dbReference type="InterPro" id="IPR036925">
    <property type="entry name" value="TIF_IF2_dom3_sf"/>
</dbReference>
<evidence type="ECO:0000313" key="13">
    <source>
        <dbReference type="EMBL" id="BBI01297.1"/>
    </source>
</evidence>
<dbReference type="FunFam" id="2.40.30.10:FF:000008">
    <property type="entry name" value="Translation initiation factor IF-2"/>
    <property type="match status" value="1"/>
</dbReference>
<dbReference type="GO" id="GO:0003743">
    <property type="term" value="F:translation initiation factor activity"/>
    <property type="evidence" value="ECO:0007669"/>
    <property type="project" value="UniProtKB-UniRule"/>
</dbReference>
<evidence type="ECO:0000256" key="5">
    <source>
        <dbReference type="ARBA" id="ARBA00022540"/>
    </source>
</evidence>
<dbReference type="CDD" id="cd03702">
    <property type="entry name" value="IF2_mtIF2_II"/>
    <property type="match status" value="1"/>
</dbReference>
<evidence type="ECO:0000256" key="1">
    <source>
        <dbReference type="ARBA" id="ARBA00004496"/>
    </source>
</evidence>
<dbReference type="AlphaFoldDB" id="A0A455TAB7"/>
<comment type="subcellular location">
    <subcellularLocation>
        <location evidence="1 9 11">Cytoplasm</location>
    </subcellularLocation>
</comment>
<dbReference type="RefSeq" id="WP_158344977.1">
    <property type="nucleotide sequence ID" value="NZ_AP019379.1"/>
</dbReference>
<dbReference type="FunFam" id="2.40.30.10:FF:000007">
    <property type="entry name" value="Translation initiation factor IF-2"/>
    <property type="match status" value="1"/>
</dbReference>
<proteinExistence type="inferred from homology"/>
<dbReference type="GO" id="GO:0003924">
    <property type="term" value="F:GTPase activity"/>
    <property type="evidence" value="ECO:0007669"/>
    <property type="project" value="UniProtKB-UniRule"/>
</dbReference>
<dbReference type="InterPro" id="IPR000178">
    <property type="entry name" value="TF_IF2_bacterial-like"/>
</dbReference>
<dbReference type="SUPFAM" id="SSF50447">
    <property type="entry name" value="Translation proteins"/>
    <property type="match status" value="2"/>
</dbReference>
<dbReference type="FunFam" id="3.40.50.10050:FF:000001">
    <property type="entry name" value="Translation initiation factor IF-2"/>
    <property type="match status" value="1"/>
</dbReference>
<dbReference type="InterPro" id="IPR053905">
    <property type="entry name" value="EF-G-like_DII"/>
</dbReference>
<dbReference type="GO" id="GO:0005829">
    <property type="term" value="C:cytosol"/>
    <property type="evidence" value="ECO:0007669"/>
    <property type="project" value="TreeGrafter"/>
</dbReference>
<dbReference type="CDD" id="cd03692">
    <property type="entry name" value="mtIF2_IVc"/>
    <property type="match status" value="1"/>
</dbReference>
<comment type="caution">
    <text evidence="9">Lacks conserved residue(s) required for the propagation of feature annotation.</text>
</comment>
<comment type="function">
    <text evidence="9 10">One of the essential components for the initiation of protein synthesis. Protects formylmethionyl-tRNA from spontaneous hydrolysis and promotes its binding to the 30S ribosomal subunits. Also involved in the hydrolysis of GTP during the formation of the 70S ribosomal complex.</text>
</comment>
<accession>A0A455TAB7</accession>
<dbReference type="PANTHER" id="PTHR43381">
    <property type="entry name" value="TRANSLATION INITIATION FACTOR IF-2-RELATED"/>
    <property type="match status" value="1"/>
</dbReference>
<dbReference type="Proteomes" id="UP000317544">
    <property type="component" value="Chromosome"/>
</dbReference>
<dbReference type="Pfam" id="PF04760">
    <property type="entry name" value="IF2_N"/>
    <property type="match status" value="1"/>
</dbReference>
<keyword evidence="4 9" id="KW-0963">Cytoplasm</keyword>
<name>A0A455TAB7_9GAMM</name>
<dbReference type="InterPro" id="IPR005225">
    <property type="entry name" value="Small_GTP-bd"/>
</dbReference>
<evidence type="ECO:0000256" key="3">
    <source>
        <dbReference type="ARBA" id="ARBA00020675"/>
    </source>
</evidence>
<dbReference type="PROSITE" id="PS51722">
    <property type="entry name" value="G_TR_2"/>
    <property type="match status" value="1"/>
</dbReference>
<dbReference type="CDD" id="cd01887">
    <property type="entry name" value="IF2_eIF5B"/>
    <property type="match status" value="1"/>
</dbReference>
<organism evidence="13 14">
    <name type="scientific">Buchnera aphidicola</name>
    <name type="common">Nipponaphis monzeni</name>
    <dbReference type="NCBI Taxonomy" id="2495405"/>
    <lineage>
        <taxon>Bacteria</taxon>
        <taxon>Pseudomonadati</taxon>
        <taxon>Pseudomonadota</taxon>
        <taxon>Gammaproteobacteria</taxon>
        <taxon>Enterobacterales</taxon>
        <taxon>Erwiniaceae</taxon>
        <taxon>Buchnera</taxon>
    </lineage>
</organism>
<evidence type="ECO:0000256" key="4">
    <source>
        <dbReference type="ARBA" id="ARBA00022490"/>
    </source>
</evidence>
<dbReference type="NCBIfam" id="TIGR00487">
    <property type="entry name" value="IF-2"/>
    <property type="match status" value="1"/>
</dbReference>
<keyword evidence="14" id="KW-1185">Reference proteome</keyword>
<dbReference type="InterPro" id="IPR009000">
    <property type="entry name" value="Transl_B-barrel_sf"/>
</dbReference>
<sequence length="867" mass="98638">MYNVYLRTLAKDINIIELDLIQYFLNIGISKNLNSFVTIEERKQLFKYLNKHNIKFNHTLVLYKQTEKKIHTERKYKKVQVEFKKIKNYNKFNINRKEICYKNNNIKNKELICNKNYQLNNHSNIVNKKLNDKNINSTSKITNNFKNHIVSKNKNYISEKLKEKNVISIINKKNKSLINKGLSLPLKNSQKLLNANRSSHRKSSYFLFNKPNNYKNNLKLNQKYQNKKLNNTYEINKNEQLENKFEKKTLKFSNRNNNDNFKNNFKNSLLQQSFQKPNQIINRDVIISNTITVTELANKMAIKVPILIKKMISLGITASIDQVLDKSTVKLIAITTGHKVIVRKENQLEESIIHDRNTSSNNILKIRPPVVTIMGHVNHGKTSLLDCIRSTKIASKECGGITQHIGAYHVKIKDNVITFLDTPGHAAFTSMRLRGAKITDIIILVVAIDDGVKPQTIEAIQHSKAANVPIIVAINKIDKLEEGNLNQIKNELSKYDLLSEEWGGENIFVNVSAKKNIGIKNLLDAILLQSEILELKVKANGMAKGIVIESYLNKGKGPIATVLVKEGILNQGDIVVCGIEYGKIRNMRDEDGNTIFTASPSIPVEIIGLSGIPIAGDYFTVVKNEKKAREVALYRQSKFREIKLSRKKRLNLENLFDNINKSDDTQLKLILKVDMQGSLEAISESLYKISTPQVKINIINVGVGSITETDASLAAASNAIILGFNVRADYSAKKVIESENVDLRYYSIIYNLLDDIKLAIDGLLIPKNQQEIIGLAEVRNIFKSPKFKVIAGCMVLEGIIKRNHPIHVLRKDIVVYKGELESLRRFKDDVDELRHGMECGIGVKNYNDIHIGDKIEVFKITNIKQKN</sequence>
<keyword evidence="6 9" id="KW-0547">Nucleotide-binding</keyword>
<dbReference type="InterPro" id="IPR006847">
    <property type="entry name" value="IF2_N"/>
</dbReference>
<dbReference type="NCBIfam" id="TIGR00231">
    <property type="entry name" value="small_GTP"/>
    <property type="match status" value="1"/>
</dbReference>
<dbReference type="Pfam" id="PF00009">
    <property type="entry name" value="GTP_EFTU"/>
    <property type="match status" value="1"/>
</dbReference>
<feature type="binding site" evidence="9">
    <location>
        <begin position="475"/>
        <end position="478"/>
    </location>
    <ligand>
        <name>GTP</name>
        <dbReference type="ChEBI" id="CHEBI:37565"/>
    </ligand>
</feature>
<evidence type="ECO:0000256" key="9">
    <source>
        <dbReference type="HAMAP-Rule" id="MF_00100"/>
    </source>
</evidence>
<dbReference type="FunFam" id="3.40.50.300:FF:000019">
    <property type="entry name" value="Translation initiation factor IF-2"/>
    <property type="match status" value="1"/>
</dbReference>
<keyword evidence="5 9" id="KW-0396">Initiation factor</keyword>
<keyword evidence="7 9" id="KW-0648">Protein biosynthesis</keyword>
<dbReference type="EMBL" id="AP019379">
    <property type="protein sequence ID" value="BBI01297.1"/>
    <property type="molecule type" value="Genomic_DNA"/>
</dbReference>